<dbReference type="EC" id="2.7.13.3" evidence="2"/>
<dbReference type="InterPro" id="IPR036097">
    <property type="entry name" value="HisK_dim/P_sf"/>
</dbReference>
<dbReference type="PRINTS" id="PR00344">
    <property type="entry name" value="BCTRLSENSOR"/>
</dbReference>
<dbReference type="Gene3D" id="3.30.565.10">
    <property type="entry name" value="Histidine kinase-like ATPase, C-terminal domain"/>
    <property type="match status" value="1"/>
</dbReference>
<protein>
    <recommendedName>
        <fullName evidence="2">histidine kinase</fullName>
        <ecNumber evidence="2">2.7.13.3</ecNumber>
    </recommendedName>
</protein>
<gene>
    <name evidence="5" type="ORF">JYK14_23420</name>
</gene>
<dbReference type="SUPFAM" id="SSF47384">
    <property type="entry name" value="Homodimeric domain of signal transducing histidine kinase"/>
    <property type="match status" value="1"/>
</dbReference>
<evidence type="ECO:0000313" key="6">
    <source>
        <dbReference type="Proteomes" id="UP001523392"/>
    </source>
</evidence>
<evidence type="ECO:0000256" key="3">
    <source>
        <dbReference type="ARBA" id="ARBA00022553"/>
    </source>
</evidence>
<keyword evidence="5" id="KW-0808">Transferase</keyword>
<dbReference type="InterPro" id="IPR003661">
    <property type="entry name" value="HisK_dim/P_dom"/>
</dbReference>
<dbReference type="SMART" id="SM00387">
    <property type="entry name" value="HATPase_c"/>
    <property type="match status" value="1"/>
</dbReference>
<dbReference type="PANTHER" id="PTHR43547:SF2">
    <property type="entry name" value="HYBRID SIGNAL TRANSDUCTION HISTIDINE KINASE C"/>
    <property type="match status" value="1"/>
</dbReference>
<proteinExistence type="predicted"/>
<dbReference type="SMART" id="SM00388">
    <property type="entry name" value="HisKA"/>
    <property type="match status" value="1"/>
</dbReference>
<accession>A0ABT1DAY4</accession>
<organism evidence="5 6">
    <name type="scientific">Siccirubricoccus soli</name>
    <dbReference type="NCBI Taxonomy" id="2899147"/>
    <lineage>
        <taxon>Bacteria</taxon>
        <taxon>Pseudomonadati</taxon>
        <taxon>Pseudomonadota</taxon>
        <taxon>Alphaproteobacteria</taxon>
        <taxon>Acetobacterales</taxon>
        <taxon>Roseomonadaceae</taxon>
        <taxon>Siccirubricoccus</taxon>
    </lineage>
</organism>
<feature type="domain" description="Histidine kinase" evidence="4">
    <location>
        <begin position="37"/>
        <end position="255"/>
    </location>
</feature>
<dbReference type="Pfam" id="PF00512">
    <property type="entry name" value="HisKA"/>
    <property type="match status" value="1"/>
</dbReference>
<dbReference type="InterPro" id="IPR005467">
    <property type="entry name" value="His_kinase_dom"/>
</dbReference>
<keyword evidence="3" id="KW-0597">Phosphoprotein</keyword>
<dbReference type="InterPro" id="IPR036890">
    <property type="entry name" value="HATPase_C_sf"/>
</dbReference>
<dbReference type="InterPro" id="IPR003594">
    <property type="entry name" value="HATPase_dom"/>
</dbReference>
<dbReference type="Gene3D" id="1.10.287.130">
    <property type="match status" value="1"/>
</dbReference>
<dbReference type="Proteomes" id="UP001523392">
    <property type="component" value="Unassembled WGS sequence"/>
</dbReference>
<keyword evidence="5" id="KW-0418">Kinase</keyword>
<dbReference type="GO" id="GO:0016301">
    <property type="term" value="F:kinase activity"/>
    <property type="evidence" value="ECO:0007669"/>
    <property type="project" value="UniProtKB-KW"/>
</dbReference>
<reference evidence="5 6" key="1">
    <citation type="submission" date="2021-12" db="EMBL/GenBank/DDBJ databases">
        <title>Siccirubricoccus leaddurans sp. nov., a high concentration Zn2+ tolerance bacterium.</title>
        <authorList>
            <person name="Cao Y."/>
        </authorList>
    </citation>
    <scope>NUCLEOTIDE SEQUENCE [LARGE SCALE GENOMIC DNA]</scope>
    <source>
        <strain evidence="5 6">KC 17139</strain>
    </source>
</reference>
<evidence type="ECO:0000259" key="4">
    <source>
        <dbReference type="PROSITE" id="PS50109"/>
    </source>
</evidence>
<keyword evidence="6" id="KW-1185">Reference proteome</keyword>
<comment type="caution">
    <text evidence="5">The sequence shown here is derived from an EMBL/GenBank/DDBJ whole genome shotgun (WGS) entry which is preliminary data.</text>
</comment>
<dbReference type="PANTHER" id="PTHR43547">
    <property type="entry name" value="TWO-COMPONENT HISTIDINE KINASE"/>
    <property type="match status" value="1"/>
</dbReference>
<dbReference type="PROSITE" id="PS50109">
    <property type="entry name" value="HIS_KIN"/>
    <property type="match status" value="1"/>
</dbReference>
<dbReference type="CDD" id="cd00082">
    <property type="entry name" value="HisKA"/>
    <property type="match status" value="1"/>
</dbReference>
<dbReference type="RefSeq" id="WP_252955710.1">
    <property type="nucleotide sequence ID" value="NZ_JAFIRR010000171.1"/>
</dbReference>
<dbReference type="SUPFAM" id="SSF55874">
    <property type="entry name" value="ATPase domain of HSP90 chaperone/DNA topoisomerase II/histidine kinase"/>
    <property type="match status" value="1"/>
</dbReference>
<dbReference type="InterPro" id="IPR004358">
    <property type="entry name" value="Sig_transdc_His_kin-like_C"/>
</dbReference>
<name>A0ABT1DAY4_9PROT</name>
<evidence type="ECO:0000256" key="2">
    <source>
        <dbReference type="ARBA" id="ARBA00012438"/>
    </source>
</evidence>
<evidence type="ECO:0000256" key="1">
    <source>
        <dbReference type="ARBA" id="ARBA00000085"/>
    </source>
</evidence>
<dbReference type="Pfam" id="PF02518">
    <property type="entry name" value="HATPase_c"/>
    <property type="match status" value="1"/>
</dbReference>
<comment type="catalytic activity">
    <reaction evidence="1">
        <text>ATP + protein L-histidine = ADP + protein N-phospho-L-histidine.</text>
        <dbReference type="EC" id="2.7.13.3"/>
    </reaction>
</comment>
<evidence type="ECO:0000313" key="5">
    <source>
        <dbReference type="EMBL" id="MCO6419086.1"/>
    </source>
</evidence>
<sequence>MGKAGNSRDGLSDDSDKDRLIAELREAVQARDEFVAIAAHELRNPMTPILMQVSGLLAVARNPERCRPEALVPRLEILELAVREFVRRSTTLLDVSRIAAGNARIEASEVDFSGVVRGVVDRAEVAARMARTRLELSLQEGVVGNWDPLALEQVVENLLSNAIKFGPGKPVGVALAADGGTAKLTVRDQGIGISEEDQRRIFQRFERAVTRREHGGFGIGLWLVHQLVRAMGGAIAVESAPGAGTTFVVTLPLGGAQEQGASGA</sequence>
<dbReference type="EMBL" id="JAFIRR010000171">
    <property type="protein sequence ID" value="MCO6419086.1"/>
    <property type="molecule type" value="Genomic_DNA"/>
</dbReference>